<dbReference type="AlphaFoldDB" id="A0A512M224"/>
<dbReference type="Pfam" id="PF07394">
    <property type="entry name" value="DUF1501"/>
    <property type="match status" value="1"/>
</dbReference>
<accession>A0A512M224</accession>
<dbReference type="RefSeq" id="WP_146848273.1">
    <property type="nucleotide sequence ID" value="NZ_BKAG01000001.1"/>
</dbReference>
<evidence type="ECO:0008006" key="3">
    <source>
        <dbReference type="Google" id="ProtNLM"/>
    </source>
</evidence>
<reference evidence="1 2" key="1">
    <citation type="submission" date="2019-07" db="EMBL/GenBank/DDBJ databases">
        <title>Whole genome shotgun sequence of Brevifollis gellanilyticus NBRC 108608.</title>
        <authorList>
            <person name="Hosoyama A."/>
            <person name="Uohara A."/>
            <person name="Ohji S."/>
            <person name="Ichikawa N."/>
        </authorList>
    </citation>
    <scope>NUCLEOTIDE SEQUENCE [LARGE SCALE GENOMIC DNA]</scope>
    <source>
        <strain evidence="1 2">NBRC 108608</strain>
    </source>
</reference>
<dbReference type="InterPro" id="IPR006311">
    <property type="entry name" value="TAT_signal"/>
</dbReference>
<evidence type="ECO:0000313" key="2">
    <source>
        <dbReference type="Proteomes" id="UP000321577"/>
    </source>
</evidence>
<comment type="caution">
    <text evidence="1">The sequence shown here is derived from an EMBL/GenBank/DDBJ whole genome shotgun (WGS) entry which is preliminary data.</text>
</comment>
<sequence>MFKFSGQGSVTTCDGVTRRDFLQAGALGAIGLTMPAFAKLKAEGRVDPKKSNKACIMIFNLGAPSQQDLWDMKPDAPSEIRGPFKPIRTKSDAFEISEILPLHAKIADKFSLVRSCYHTAAAVHDTGHQMMQTGRLFTGGVNTPHVGSALEFLQGRRSDLPAHIILPETMGPTGGNMPHGQDAGFLGKSYDPFVLNSDPSAADFRVPDLLPPKEISEVRLDRRRQMRELVDSSVKNFEASEQAKLMDSNFEAAYRIMTSTQAREAFDLTKEPTKVRERYGMNRFGQSCLLARRLVERGVRFVTVNTFITVFGEITWDIHGSKPFTSIEGMRDIVAPMYDQGYSALIEDLFQRGMLDDTMVTCLAEFGRTPKINPAGGRDHWPNCWTVNFAGGGVKGGHVVGKSDDIGGYPTERPVAPKEIVATIYQALGVDLTTELPGPQGRPYPVVDFGTQAIKELFA</sequence>
<name>A0A512M224_9BACT</name>
<evidence type="ECO:0000313" key="1">
    <source>
        <dbReference type="EMBL" id="GEP40785.1"/>
    </source>
</evidence>
<protein>
    <recommendedName>
        <fullName evidence="3">Sulfatase</fullName>
    </recommendedName>
</protein>
<organism evidence="1 2">
    <name type="scientific">Brevifollis gellanilyticus</name>
    <dbReference type="NCBI Taxonomy" id="748831"/>
    <lineage>
        <taxon>Bacteria</taxon>
        <taxon>Pseudomonadati</taxon>
        <taxon>Verrucomicrobiota</taxon>
        <taxon>Verrucomicrobiia</taxon>
        <taxon>Verrucomicrobiales</taxon>
        <taxon>Verrucomicrobiaceae</taxon>
    </lineage>
</organism>
<dbReference type="PANTHER" id="PTHR43737">
    <property type="entry name" value="BLL7424 PROTEIN"/>
    <property type="match status" value="1"/>
</dbReference>
<dbReference type="Proteomes" id="UP000321577">
    <property type="component" value="Unassembled WGS sequence"/>
</dbReference>
<dbReference type="PANTHER" id="PTHR43737:SF1">
    <property type="entry name" value="DUF1501 DOMAIN-CONTAINING PROTEIN"/>
    <property type="match status" value="1"/>
</dbReference>
<gene>
    <name evidence="1" type="ORF">BGE01nite_00760</name>
</gene>
<proteinExistence type="predicted"/>
<dbReference type="EMBL" id="BKAG01000001">
    <property type="protein sequence ID" value="GEP40785.1"/>
    <property type="molecule type" value="Genomic_DNA"/>
</dbReference>
<dbReference type="InterPro" id="IPR017850">
    <property type="entry name" value="Alkaline_phosphatase_core_sf"/>
</dbReference>
<dbReference type="PROSITE" id="PS51318">
    <property type="entry name" value="TAT"/>
    <property type="match status" value="1"/>
</dbReference>
<dbReference type="OrthoDB" id="177131at2"/>
<dbReference type="InterPro" id="IPR010869">
    <property type="entry name" value="DUF1501"/>
</dbReference>
<keyword evidence="2" id="KW-1185">Reference proteome</keyword>
<dbReference type="SUPFAM" id="SSF53649">
    <property type="entry name" value="Alkaline phosphatase-like"/>
    <property type="match status" value="1"/>
</dbReference>